<organism evidence="1">
    <name type="scientific">Klebsiella pneumoniae</name>
    <dbReference type="NCBI Taxonomy" id="573"/>
    <lineage>
        <taxon>Bacteria</taxon>
        <taxon>Pseudomonadati</taxon>
        <taxon>Pseudomonadota</taxon>
        <taxon>Gammaproteobacteria</taxon>
        <taxon>Enterobacterales</taxon>
        <taxon>Enterobacteriaceae</taxon>
        <taxon>Klebsiella/Raoultella group</taxon>
        <taxon>Klebsiella</taxon>
        <taxon>Klebsiella pneumoniae complex</taxon>
    </lineage>
</organism>
<name>A0A483YCI6_KLEPN</name>
<feature type="non-terminal residue" evidence="1">
    <location>
        <position position="1"/>
    </location>
</feature>
<sequence length="70" mass="8530">DKRSTYEERFPYMPARIIDNFMKSGSYISVVNWNQIENNPETLRKLIDMTYNDREKATYDMSREMRMHNS</sequence>
<dbReference type="EMBL" id="SDDR01000092">
    <property type="protein sequence ID" value="TCZ22693.1"/>
    <property type="molecule type" value="Genomic_DNA"/>
</dbReference>
<accession>A0A483YCI6</accession>
<protein>
    <submittedName>
        <fullName evidence="1">Uncharacterized protein</fullName>
    </submittedName>
</protein>
<dbReference type="AlphaFoldDB" id="A0A483YCI6"/>
<evidence type="ECO:0000313" key="1">
    <source>
        <dbReference type="EMBL" id="TCZ22693.1"/>
    </source>
</evidence>
<proteinExistence type="predicted"/>
<reference evidence="1" key="1">
    <citation type="submission" date="2019-01" db="EMBL/GenBank/DDBJ databases">
        <authorList>
            <person name="Lista F."/>
            <person name="Anselmo A."/>
        </authorList>
    </citation>
    <scope>NUCLEOTIDE SEQUENCE</scope>
    <source>
        <strain evidence="1">4R</strain>
    </source>
</reference>
<gene>
    <name evidence="1" type="ORF">ETH89_29705</name>
</gene>
<comment type="caution">
    <text evidence="1">The sequence shown here is derived from an EMBL/GenBank/DDBJ whole genome shotgun (WGS) entry which is preliminary data.</text>
</comment>